<feature type="transmembrane region" description="Helical" evidence="9">
    <location>
        <begin position="119"/>
        <end position="140"/>
    </location>
</feature>
<evidence type="ECO:0000256" key="5">
    <source>
        <dbReference type="ARBA" id="ARBA00023122"/>
    </source>
</evidence>
<sequence length="352" mass="39461">MNLFLIYLSIAVGVSFICSILEAILLSVTPAFINVQMKEGKKSAHDLQKFKENIDRPLSAILTLNTFANTAGAAGVGAQAQIIWGNEALTLVSFLLTLTILFFSEIIPKTIGAVYWKSLAGVATPIIRFLVFILGPAVWLSQILTGMFKSEEHTSVLSRAEFSAMTEAGERAGVFRESESAIIRNLLNFSSIRVEDIMTPRTVVIAAEEDMTLKQFNDKYPDLRFSRIPIFKETIDHISGFVLKDEILQNLLKGHTDMPLRELRRKIDAVPEIIAIPELFKLLLEKNSHIALVVDEYGGMAGIVTMEDLIETLLGLEITDETDRVEDLQEMARKNWERRARRLGLLHKKDKS</sequence>
<dbReference type="EMBL" id="DRLD01000157">
    <property type="protein sequence ID" value="HED10156.1"/>
    <property type="molecule type" value="Genomic_DNA"/>
</dbReference>
<dbReference type="PANTHER" id="PTHR22777">
    <property type="entry name" value="HEMOLYSIN-RELATED"/>
    <property type="match status" value="1"/>
</dbReference>
<proteinExistence type="predicted"/>
<keyword evidence="5 7" id="KW-0129">CBS domain</keyword>
<evidence type="ECO:0000256" key="8">
    <source>
        <dbReference type="PROSITE-ProRule" id="PRU01193"/>
    </source>
</evidence>
<evidence type="ECO:0000256" key="3">
    <source>
        <dbReference type="ARBA" id="ARBA00022737"/>
    </source>
</evidence>
<dbReference type="CDD" id="cd04590">
    <property type="entry name" value="CBS_pair_CorC_HlyC_assoc"/>
    <property type="match status" value="1"/>
</dbReference>
<dbReference type="InterPro" id="IPR046342">
    <property type="entry name" value="CBS_dom_sf"/>
</dbReference>
<evidence type="ECO:0000256" key="9">
    <source>
        <dbReference type="SAM" id="Phobius"/>
    </source>
</evidence>
<dbReference type="Gene3D" id="3.10.580.10">
    <property type="entry name" value="CBS-domain"/>
    <property type="match status" value="1"/>
</dbReference>
<keyword evidence="2 8" id="KW-0812">Transmembrane</keyword>
<dbReference type="PANTHER" id="PTHR22777:SF4">
    <property type="entry name" value="UPF0053 PROTEIN SLL1254"/>
    <property type="match status" value="1"/>
</dbReference>
<evidence type="ECO:0000313" key="12">
    <source>
        <dbReference type="EMBL" id="HED10156.1"/>
    </source>
</evidence>
<dbReference type="GO" id="GO:0005886">
    <property type="term" value="C:plasma membrane"/>
    <property type="evidence" value="ECO:0007669"/>
    <property type="project" value="TreeGrafter"/>
</dbReference>
<gene>
    <name evidence="12" type="ORF">ENJ10_05680</name>
</gene>
<feature type="domain" description="CNNM transmembrane" evidence="11">
    <location>
        <begin position="1"/>
        <end position="179"/>
    </location>
</feature>
<dbReference type="InterPro" id="IPR002550">
    <property type="entry name" value="CNNM"/>
</dbReference>
<comment type="caution">
    <text evidence="12">The sequence shown here is derived from an EMBL/GenBank/DDBJ whole genome shotgun (WGS) entry which is preliminary data.</text>
</comment>
<evidence type="ECO:0000256" key="6">
    <source>
        <dbReference type="ARBA" id="ARBA00023136"/>
    </source>
</evidence>
<feature type="transmembrane region" description="Helical" evidence="9">
    <location>
        <begin position="6"/>
        <end position="33"/>
    </location>
</feature>
<accession>A0A7V1PUR9</accession>
<evidence type="ECO:0000259" key="10">
    <source>
        <dbReference type="PROSITE" id="PS51371"/>
    </source>
</evidence>
<feature type="transmembrane region" description="Helical" evidence="9">
    <location>
        <begin position="88"/>
        <end position="107"/>
    </location>
</feature>
<dbReference type="PROSITE" id="PS51846">
    <property type="entry name" value="CNNM"/>
    <property type="match status" value="1"/>
</dbReference>
<evidence type="ECO:0000256" key="1">
    <source>
        <dbReference type="ARBA" id="ARBA00004141"/>
    </source>
</evidence>
<evidence type="ECO:0000256" key="4">
    <source>
        <dbReference type="ARBA" id="ARBA00022989"/>
    </source>
</evidence>
<reference evidence="12" key="1">
    <citation type="journal article" date="2020" name="mSystems">
        <title>Genome- and Community-Level Interaction Insights into Carbon Utilization and Element Cycling Functions of Hydrothermarchaeota in Hydrothermal Sediment.</title>
        <authorList>
            <person name="Zhou Z."/>
            <person name="Liu Y."/>
            <person name="Xu W."/>
            <person name="Pan J."/>
            <person name="Luo Z.H."/>
            <person name="Li M."/>
        </authorList>
    </citation>
    <scope>NUCLEOTIDE SEQUENCE [LARGE SCALE GENOMIC DNA]</scope>
    <source>
        <strain evidence="12">HyVt-456</strain>
    </source>
</reference>
<keyword evidence="3" id="KW-0677">Repeat</keyword>
<evidence type="ECO:0000256" key="7">
    <source>
        <dbReference type="PROSITE-ProRule" id="PRU00703"/>
    </source>
</evidence>
<evidence type="ECO:0000259" key="11">
    <source>
        <dbReference type="PROSITE" id="PS51846"/>
    </source>
</evidence>
<dbReference type="Pfam" id="PF01595">
    <property type="entry name" value="CNNM"/>
    <property type="match status" value="1"/>
</dbReference>
<dbReference type="PROSITE" id="PS51371">
    <property type="entry name" value="CBS"/>
    <property type="match status" value="1"/>
</dbReference>
<dbReference type="SUPFAM" id="SSF54631">
    <property type="entry name" value="CBS-domain pair"/>
    <property type="match status" value="1"/>
</dbReference>
<dbReference type="InterPro" id="IPR044751">
    <property type="entry name" value="Ion_transp-like_CBS"/>
</dbReference>
<protein>
    <submittedName>
        <fullName evidence="12">HlyC/CorC family transporter</fullName>
    </submittedName>
</protein>
<name>A0A7V1PUR9_CALAY</name>
<evidence type="ECO:0000256" key="2">
    <source>
        <dbReference type="ARBA" id="ARBA00022692"/>
    </source>
</evidence>
<dbReference type="Pfam" id="PF00571">
    <property type="entry name" value="CBS"/>
    <property type="match status" value="1"/>
</dbReference>
<keyword evidence="6 8" id="KW-0472">Membrane</keyword>
<comment type="subcellular location">
    <subcellularLocation>
        <location evidence="1">Membrane</location>
        <topology evidence="1">Multi-pass membrane protein</topology>
    </subcellularLocation>
</comment>
<keyword evidence="4 8" id="KW-1133">Transmembrane helix</keyword>
<organism evidence="12">
    <name type="scientific">Caldithrix abyssi</name>
    <dbReference type="NCBI Taxonomy" id="187145"/>
    <lineage>
        <taxon>Bacteria</taxon>
        <taxon>Pseudomonadati</taxon>
        <taxon>Calditrichota</taxon>
        <taxon>Calditrichia</taxon>
        <taxon>Calditrichales</taxon>
        <taxon>Calditrichaceae</taxon>
        <taxon>Caldithrix</taxon>
    </lineage>
</organism>
<dbReference type="InterPro" id="IPR000644">
    <property type="entry name" value="CBS_dom"/>
</dbReference>
<dbReference type="Proteomes" id="UP000886005">
    <property type="component" value="Unassembled WGS sequence"/>
</dbReference>
<dbReference type="AlphaFoldDB" id="A0A7V1PUR9"/>
<feature type="domain" description="CBS" evidence="10">
    <location>
        <begin position="263"/>
        <end position="321"/>
    </location>
</feature>